<evidence type="ECO:0000313" key="6">
    <source>
        <dbReference type="Proteomes" id="UP000030905"/>
    </source>
</evidence>
<protein>
    <submittedName>
        <fullName evidence="4">Cell envelope-related transcriptional attenuator</fullName>
    </submittedName>
</protein>
<dbReference type="KEGG" id="cpae:CPAST_c06310"/>
<gene>
    <name evidence="3" type="ORF">CLPA_c06310</name>
    <name evidence="4" type="ORF">CP6013_02518</name>
</gene>
<sequence length="331" mass="37371">MKKKKKNFISLLIVLAVIISIAAFGYSAIDSKLSKLNTTKISKDPSNLGIDTEKFHSDNASTIKENYVNILLLGVDSIDKSNGTARADSNIILTLDRSHKKIKLTSLMRDMLMNNVGKKSQDKLTHAYAYGGPELSLKVINENLNMNMQNFIKVDFRSFYKIIDTLGGVNVNVKSNEIASLNKYIKEVAVSEKKTPTYLTKAGMQKLNGIQALAYCRIRYVGNGDFERTERQREVLTAIFSKMSSMNISEASNLLDTILPNVETSLSKRDILSYASYVFINNIRTIEQFRLPESKPGYSTDKMINGVFYLDWDREGNIKDLHQFIFEGELN</sequence>
<keyword evidence="6" id="KW-1185">Reference proteome</keyword>
<dbReference type="InterPro" id="IPR004474">
    <property type="entry name" value="LytR_CpsA_psr"/>
</dbReference>
<dbReference type="Pfam" id="PF03816">
    <property type="entry name" value="LytR_cpsA_psr"/>
    <property type="match status" value="1"/>
</dbReference>
<dbReference type="NCBIfam" id="TIGR00350">
    <property type="entry name" value="lytR_cpsA_psr"/>
    <property type="match status" value="1"/>
</dbReference>
<dbReference type="PANTHER" id="PTHR33392:SF6">
    <property type="entry name" value="POLYISOPRENYL-TEICHOIC ACID--PEPTIDOGLYCAN TEICHOIC ACID TRANSFERASE TAGU"/>
    <property type="match status" value="1"/>
</dbReference>
<dbReference type="Gene3D" id="3.40.630.190">
    <property type="entry name" value="LCP protein"/>
    <property type="match status" value="1"/>
</dbReference>
<accession>A0A0H3IYW5</accession>
<reference evidence="4 5" key="3">
    <citation type="journal article" name="Genome Announc.">
        <title>Improved Draft Genome Sequence of Clostridium pasteurianum Strain ATCC 6013 (DSM 525) Using a Hybrid Next-Generation Sequencing Approach.</title>
        <authorList>
            <person name="Pyne M.E."/>
            <person name="Utturkar S."/>
            <person name="Brown S.D."/>
            <person name="Moo-Young M."/>
            <person name="Chung D.A."/>
            <person name="Chou C.P."/>
        </authorList>
    </citation>
    <scope>NUCLEOTIDE SEQUENCE [LARGE SCALE GENOMIC DNA]</scope>
    <source>
        <strain evidence="4 5">ATCC 6013</strain>
    </source>
</reference>
<dbReference type="Proteomes" id="UP000028042">
    <property type="component" value="Unassembled WGS sequence"/>
</dbReference>
<dbReference type="KEGG" id="cpat:CLPA_c06310"/>
<proteinExistence type="inferred from homology"/>
<name>A0A0H3IYW5_CLOPA</name>
<dbReference type="PATRIC" id="fig|1262449.3.peg.532"/>
<dbReference type="RefSeq" id="WP_004455377.1">
    <property type="nucleotide sequence ID" value="NZ_ANZB01000001.1"/>
</dbReference>
<evidence type="ECO:0000313" key="5">
    <source>
        <dbReference type="Proteomes" id="UP000028042"/>
    </source>
</evidence>
<dbReference type="eggNOG" id="COG1316">
    <property type="taxonomic scope" value="Bacteria"/>
</dbReference>
<evidence type="ECO:0000256" key="1">
    <source>
        <dbReference type="ARBA" id="ARBA00006068"/>
    </source>
</evidence>
<dbReference type="EMBL" id="JPGY02000001">
    <property type="protein sequence ID" value="KRU13270.1"/>
    <property type="molecule type" value="Genomic_DNA"/>
</dbReference>
<dbReference type="InterPro" id="IPR050922">
    <property type="entry name" value="LytR/CpsA/Psr_CW_biosynth"/>
</dbReference>
<dbReference type="GeneID" id="93072853"/>
<dbReference type="PANTHER" id="PTHR33392">
    <property type="entry name" value="POLYISOPRENYL-TEICHOIC ACID--PEPTIDOGLYCAN TEICHOIC ACID TRANSFERASE TAGU"/>
    <property type="match status" value="1"/>
</dbReference>
<feature type="domain" description="Cell envelope-related transcriptional attenuator" evidence="2">
    <location>
        <begin position="86"/>
        <end position="244"/>
    </location>
</feature>
<evidence type="ECO:0000259" key="2">
    <source>
        <dbReference type="Pfam" id="PF03816"/>
    </source>
</evidence>
<reference evidence="3 6" key="1">
    <citation type="journal article" date="2015" name="Genome Announc.">
        <title>Complete Genome Sequence of the Nitrogen-Fixing and Solvent-Producing Clostridium pasteurianum DSM 525.</title>
        <authorList>
            <person name="Poehlein A."/>
            <person name="Grosse-Honebrink A."/>
            <person name="Zhang Y."/>
            <person name="Minton N.P."/>
            <person name="Daniel R."/>
        </authorList>
    </citation>
    <scope>NUCLEOTIDE SEQUENCE [LARGE SCALE GENOMIC DNA]</scope>
    <source>
        <strain evidence="3">DSM 525</strain>
        <strain evidence="6">DSM 525 / ATCC 6013</strain>
    </source>
</reference>
<evidence type="ECO:0000313" key="4">
    <source>
        <dbReference type="EMBL" id="KRU13270.1"/>
    </source>
</evidence>
<evidence type="ECO:0000313" key="3">
    <source>
        <dbReference type="EMBL" id="AJA50719.1"/>
    </source>
</evidence>
<comment type="similarity">
    <text evidence="1">Belongs to the LytR/CpsA/Psr (LCP) family.</text>
</comment>
<dbReference type="AlphaFoldDB" id="A0A0H3IYW5"/>
<dbReference type="EMBL" id="CP009268">
    <property type="protein sequence ID" value="AJA50719.1"/>
    <property type="molecule type" value="Genomic_DNA"/>
</dbReference>
<organism evidence="3 6">
    <name type="scientific">Clostridium pasteurianum DSM 525 = ATCC 6013</name>
    <dbReference type="NCBI Taxonomy" id="1262449"/>
    <lineage>
        <taxon>Bacteria</taxon>
        <taxon>Bacillati</taxon>
        <taxon>Bacillota</taxon>
        <taxon>Clostridia</taxon>
        <taxon>Eubacteriales</taxon>
        <taxon>Clostridiaceae</taxon>
        <taxon>Clostridium</taxon>
    </lineage>
</organism>
<dbReference type="Proteomes" id="UP000030905">
    <property type="component" value="Chromosome"/>
</dbReference>
<reference evidence="4" key="2">
    <citation type="submission" date="2015-10" db="EMBL/GenBank/DDBJ databases">
        <title>Improved Draft Genome Sequence of Clostridium pasteurianum Strain ATCC 6013 (DSM 525) Using a Hybrid Next-Generation Sequencing Approach.</title>
        <authorList>
            <person name="Pyne M.E."/>
            <person name="Utturkar S.M."/>
            <person name="Brown S.D."/>
            <person name="Moo-Young M."/>
            <person name="Chung D.A."/>
            <person name="Chou P.C."/>
        </authorList>
    </citation>
    <scope>NUCLEOTIDE SEQUENCE</scope>
    <source>
        <strain evidence="4">ATCC 6013</strain>
    </source>
</reference>